<keyword evidence="1" id="KW-0560">Oxidoreductase</keyword>
<dbReference type="EMBL" id="ADFP01000084">
    <property type="protein sequence ID" value="EFB90368.1"/>
    <property type="molecule type" value="Genomic_DNA"/>
</dbReference>
<evidence type="ECO:0000313" key="3">
    <source>
        <dbReference type="Proteomes" id="UP000006462"/>
    </source>
</evidence>
<organism evidence="2 3">
    <name type="scientific">Pyramidobacter piscolens W5455</name>
    <dbReference type="NCBI Taxonomy" id="352165"/>
    <lineage>
        <taxon>Bacteria</taxon>
        <taxon>Thermotogati</taxon>
        <taxon>Synergistota</taxon>
        <taxon>Synergistia</taxon>
        <taxon>Synergistales</taxon>
        <taxon>Dethiosulfovibrionaceae</taxon>
        <taxon>Pyramidobacter</taxon>
    </lineage>
</organism>
<dbReference type="NCBIfam" id="TIGR01918">
    <property type="entry name" value="various_sel_PB"/>
    <property type="match status" value="1"/>
</dbReference>
<accession>A0ABP2HSR3</accession>
<protein>
    <submittedName>
        <fullName evidence="2">Selenoprotein B, glycine/betaine/sarcosine/D-proline reductase domain protein</fullName>
    </submittedName>
</protein>
<name>A0ABP2HSR3_9BACT</name>
<gene>
    <name evidence="2" type="ORF">HMPREF7215_2258</name>
</gene>
<keyword evidence="3" id="KW-1185">Reference proteome</keyword>
<reference evidence="2 3" key="1">
    <citation type="submission" date="2009-12" db="EMBL/GenBank/DDBJ databases">
        <authorList>
            <person name="Shrivastava S."/>
            <person name="Madupu R."/>
            <person name="Durkin A.S."/>
            <person name="Torralba M."/>
            <person name="Methe B."/>
            <person name="Sutton G.G."/>
            <person name="Strausberg R.L."/>
            <person name="Nelson K.E."/>
        </authorList>
    </citation>
    <scope>NUCLEOTIDE SEQUENCE [LARGE SCALE GENOMIC DNA]</scope>
    <source>
        <strain evidence="2 3">W5455</strain>
    </source>
</reference>
<sequence length="79" mass="8670">MVKAIEENANVPVVHMLTIVPISLSVGANRLIPTVAIPHPLGNPALKPEEEFALRYRLVTRALKALQTPVTEQTVFTED</sequence>
<evidence type="ECO:0000256" key="1">
    <source>
        <dbReference type="ARBA" id="ARBA00023002"/>
    </source>
</evidence>
<proteinExistence type="predicted"/>
<comment type="caution">
    <text evidence="2">The sequence shown here is derived from an EMBL/GenBank/DDBJ whole genome shotgun (WGS) entry which is preliminary data.</text>
</comment>
<dbReference type="Proteomes" id="UP000006462">
    <property type="component" value="Unassembled WGS sequence"/>
</dbReference>
<dbReference type="InterPro" id="IPR010187">
    <property type="entry name" value="Various_sel_PB"/>
</dbReference>
<evidence type="ECO:0000313" key="2">
    <source>
        <dbReference type="EMBL" id="EFB90368.1"/>
    </source>
</evidence>